<proteinExistence type="inferred from homology"/>
<feature type="site" description="Important for catalytic activity and assists the phosphoryl transfer reaction to Asp8 by balancing charge and orienting the reacting groups" evidence="5">
    <location>
        <position position="152"/>
    </location>
</feature>
<dbReference type="EMBL" id="VHSF01000002">
    <property type="protein sequence ID" value="TRO65203.1"/>
    <property type="molecule type" value="Genomic_DNA"/>
</dbReference>
<dbReference type="OrthoDB" id="9797743at2"/>
<feature type="binding site" evidence="3">
    <location>
        <position position="83"/>
    </location>
    <ligand>
        <name>substrate</name>
    </ligand>
</feature>
<feature type="binding site" evidence="4">
    <location>
        <position position="177"/>
    </location>
    <ligand>
        <name>Mg(2+)</name>
        <dbReference type="ChEBI" id="CHEBI:18420"/>
    </ligand>
</feature>
<dbReference type="Proteomes" id="UP000315131">
    <property type="component" value="Unassembled WGS sequence"/>
</dbReference>
<dbReference type="InterPro" id="IPR010976">
    <property type="entry name" value="B-phosphoglucomutase_hydrolase"/>
</dbReference>
<comment type="caution">
    <text evidence="6">The sequence shown here is derived from an EMBL/GenBank/DDBJ whole genome shotgun (WGS) entry which is preliminary data.</text>
</comment>
<dbReference type="RefSeq" id="WP_143410497.1">
    <property type="nucleotide sequence ID" value="NZ_VHSF01000002.1"/>
</dbReference>
<protein>
    <submittedName>
        <fullName evidence="6">Beta-phosphoglucomutase</fullName>
        <ecNumber evidence="6">5.4.2.6</ecNumber>
    </submittedName>
</protein>
<dbReference type="InterPro" id="IPR010972">
    <property type="entry name" value="Beta-PGM"/>
</dbReference>
<evidence type="ECO:0000313" key="7">
    <source>
        <dbReference type="Proteomes" id="UP000315131"/>
    </source>
</evidence>
<dbReference type="InterPro" id="IPR023198">
    <property type="entry name" value="PGP-like_dom2"/>
</dbReference>
<dbReference type="Gene3D" id="3.40.50.1000">
    <property type="entry name" value="HAD superfamily/HAD-like"/>
    <property type="match status" value="1"/>
</dbReference>
<evidence type="ECO:0000256" key="1">
    <source>
        <dbReference type="ARBA" id="ARBA00006171"/>
    </source>
</evidence>
<dbReference type="GO" id="GO:0000287">
    <property type="term" value="F:magnesium ion binding"/>
    <property type="evidence" value="ECO:0007669"/>
    <property type="project" value="InterPro"/>
</dbReference>
<dbReference type="Gene3D" id="1.10.150.240">
    <property type="entry name" value="Putative phosphatase, domain 2"/>
    <property type="match status" value="1"/>
</dbReference>
<dbReference type="PANTHER" id="PTHR18901:SF38">
    <property type="entry name" value="PSEUDOURIDINE-5'-PHOSPHATASE"/>
    <property type="match status" value="1"/>
</dbReference>
<evidence type="ECO:0000256" key="2">
    <source>
        <dbReference type="PIRSR" id="PIRSR610972-1"/>
    </source>
</evidence>
<dbReference type="NCBIfam" id="TIGR01509">
    <property type="entry name" value="HAD-SF-IA-v3"/>
    <property type="match status" value="1"/>
</dbReference>
<organism evidence="6 7">
    <name type="scientific">Christiangramia sabulilitoris</name>
    <dbReference type="NCBI Taxonomy" id="2583991"/>
    <lineage>
        <taxon>Bacteria</taxon>
        <taxon>Pseudomonadati</taxon>
        <taxon>Bacteroidota</taxon>
        <taxon>Flavobacteriia</taxon>
        <taxon>Flavobacteriales</taxon>
        <taxon>Flavobacteriaceae</taxon>
        <taxon>Christiangramia</taxon>
    </lineage>
</organism>
<feature type="site" description="Important for catalytic activity and assists the phosphoryl transfer reaction to Asp8 by balancing charge and orienting the reacting groups" evidence="5">
    <location>
        <position position="121"/>
    </location>
</feature>
<dbReference type="GO" id="GO:0008801">
    <property type="term" value="F:beta-phosphoglucomutase activity"/>
    <property type="evidence" value="ECO:0007669"/>
    <property type="project" value="UniProtKB-EC"/>
</dbReference>
<gene>
    <name evidence="6" type="primary">pgmB</name>
    <name evidence="6" type="ORF">FGM01_07280</name>
</gene>
<evidence type="ECO:0000256" key="4">
    <source>
        <dbReference type="PIRSR" id="PIRSR610972-3"/>
    </source>
</evidence>
<dbReference type="GO" id="GO:0005975">
    <property type="term" value="P:carbohydrate metabolic process"/>
    <property type="evidence" value="ECO:0007669"/>
    <property type="project" value="InterPro"/>
</dbReference>
<feature type="active site" description="Nucleophile" evidence="2">
    <location>
        <position position="16"/>
    </location>
</feature>
<feature type="binding site" evidence="3">
    <location>
        <position position="152"/>
    </location>
    <ligand>
        <name>substrate</name>
    </ligand>
</feature>
<dbReference type="EC" id="5.4.2.6" evidence="6"/>
<evidence type="ECO:0000313" key="6">
    <source>
        <dbReference type="EMBL" id="TRO65203.1"/>
    </source>
</evidence>
<dbReference type="CDD" id="cd02598">
    <property type="entry name" value="HAD_BPGM"/>
    <property type="match status" value="1"/>
</dbReference>
<keyword evidence="4" id="KW-0479">Metal-binding</keyword>
<name>A0A550I2J9_9FLAO</name>
<dbReference type="InterPro" id="IPR023214">
    <property type="entry name" value="HAD_sf"/>
</dbReference>
<dbReference type="SFLD" id="SFLDG01129">
    <property type="entry name" value="C1.5:_HAD__Beta-PGM__Phosphata"/>
    <property type="match status" value="1"/>
</dbReference>
<dbReference type="SFLD" id="SFLDS00003">
    <property type="entry name" value="Haloacid_Dehalogenase"/>
    <property type="match status" value="1"/>
</dbReference>
<accession>A0A550I2J9</accession>
<dbReference type="InterPro" id="IPR006439">
    <property type="entry name" value="HAD-SF_hydro_IA"/>
</dbReference>
<feature type="binding site" evidence="3">
    <location>
        <position position="59"/>
    </location>
    <ligand>
        <name>substrate</name>
    </ligand>
</feature>
<reference evidence="6 7" key="1">
    <citation type="submission" date="2019-06" db="EMBL/GenBank/DDBJ databases">
        <title>Gramella sabulilitoris sp. nov., isolated from a marine sand.</title>
        <authorList>
            <person name="Yoon J.-H."/>
        </authorList>
    </citation>
    <scope>NUCLEOTIDE SEQUENCE [LARGE SCALE GENOMIC DNA]</scope>
    <source>
        <strain evidence="6 7">HSMS-1</strain>
    </source>
</reference>
<keyword evidence="7" id="KW-1185">Reference proteome</keyword>
<evidence type="ECO:0000256" key="5">
    <source>
        <dbReference type="PIRSR" id="PIRSR610972-4"/>
    </source>
</evidence>
<feature type="binding site" evidence="4">
    <location>
        <position position="18"/>
    </location>
    <ligand>
        <name>Mg(2+)</name>
        <dbReference type="ChEBI" id="CHEBI:18420"/>
    </ligand>
</feature>
<dbReference type="PRINTS" id="PR00413">
    <property type="entry name" value="HADHALOGNASE"/>
</dbReference>
<keyword evidence="6" id="KW-0413">Isomerase</keyword>
<feature type="binding site" evidence="3">
    <location>
        <begin position="51"/>
        <end position="56"/>
    </location>
    <ligand>
        <name>substrate</name>
    </ligand>
</feature>
<feature type="binding site" evidence="4">
    <location>
        <position position="176"/>
    </location>
    <ligand>
        <name>Mg(2+)</name>
        <dbReference type="ChEBI" id="CHEBI:18420"/>
    </ligand>
</feature>
<dbReference type="Pfam" id="PF00702">
    <property type="entry name" value="Hydrolase"/>
    <property type="match status" value="1"/>
</dbReference>
<dbReference type="NCBIfam" id="TIGR01990">
    <property type="entry name" value="bPGM"/>
    <property type="match status" value="1"/>
</dbReference>
<sequence>MSQSRPNRNNKAFIFDLDGVIVDTAKFHFLAWRKLANDLGFDFTEEQNEQLKGVSRVESLKRILNWGNLELEEDEFQRQMAMKNENYLSYVDKMDSKEILPGVQKILKYLREHKIPFALGSASKNARPILKKIDLYEKFDAIVDGTDVKKAKPDPEVFLIAAEKLETNPQNCVVFEDSVAGIQAANIGKMTSIGIGEKTVLEEADYVFSDFTEITIEFIENLLRNEN</sequence>
<comment type="cofactor">
    <cofactor evidence="4">
        <name>Mg(2+)</name>
        <dbReference type="ChEBI" id="CHEBI:18420"/>
    </cofactor>
    <text evidence="4">Binds 2 magnesium ions per subunit.</text>
</comment>
<dbReference type="SFLD" id="SFLDG01135">
    <property type="entry name" value="C1.5.6:_HAD__Beta-PGM__Phospha"/>
    <property type="match status" value="1"/>
</dbReference>
<keyword evidence="4" id="KW-0460">Magnesium</keyword>
<feature type="binding site" evidence="3">
    <location>
        <begin position="121"/>
        <end position="125"/>
    </location>
    <ligand>
        <name>substrate</name>
    </ligand>
</feature>
<dbReference type="AlphaFoldDB" id="A0A550I2J9"/>
<dbReference type="PANTHER" id="PTHR18901">
    <property type="entry name" value="2-DEOXYGLUCOSE-6-PHOSPHATE PHOSPHATASE 2"/>
    <property type="match status" value="1"/>
</dbReference>
<dbReference type="InterPro" id="IPR036412">
    <property type="entry name" value="HAD-like_sf"/>
</dbReference>
<feature type="binding site" evidence="4">
    <location>
        <position position="16"/>
    </location>
    <ligand>
        <name>Mg(2+)</name>
        <dbReference type="ChEBI" id="CHEBI:18420"/>
    </ligand>
</feature>
<evidence type="ECO:0000256" key="3">
    <source>
        <dbReference type="PIRSR" id="PIRSR610972-2"/>
    </source>
</evidence>
<feature type="active site" description="Proton donor/acceptor" evidence="2">
    <location>
        <position position="18"/>
    </location>
</feature>
<feature type="binding site" evidence="3">
    <location>
        <begin position="16"/>
        <end position="18"/>
    </location>
    <ligand>
        <name>substrate</name>
    </ligand>
</feature>
<comment type="similarity">
    <text evidence="1">Belongs to the HAD-like hydrolase superfamily. CbbY/CbbZ/Gph/YieH family.</text>
</comment>
<feature type="binding site" evidence="3">
    <location>
        <position position="32"/>
    </location>
    <ligand>
        <name>substrate</name>
    </ligand>
</feature>
<dbReference type="NCBIfam" id="TIGR02009">
    <property type="entry name" value="PGMB-YQAB-SF"/>
    <property type="match status" value="1"/>
</dbReference>
<dbReference type="SUPFAM" id="SSF56784">
    <property type="entry name" value="HAD-like"/>
    <property type="match status" value="1"/>
</dbReference>